<protein>
    <submittedName>
        <fullName evidence="2">Uncharacterized protein</fullName>
    </submittedName>
</protein>
<evidence type="ECO:0000256" key="1">
    <source>
        <dbReference type="SAM" id="MobiDB-lite"/>
    </source>
</evidence>
<accession>A0A9P6KRT3</accession>
<organism evidence="2 3">
    <name type="scientific">Paraphaeosphaeria minitans</name>
    <dbReference type="NCBI Taxonomy" id="565426"/>
    <lineage>
        <taxon>Eukaryota</taxon>
        <taxon>Fungi</taxon>
        <taxon>Dikarya</taxon>
        <taxon>Ascomycota</taxon>
        <taxon>Pezizomycotina</taxon>
        <taxon>Dothideomycetes</taxon>
        <taxon>Pleosporomycetidae</taxon>
        <taxon>Pleosporales</taxon>
        <taxon>Massarineae</taxon>
        <taxon>Didymosphaeriaceae</taxon>
        <taxon>Paraphaeosphaeria</taxon>
    </lineage>
</organism>
<proteinExistence type="predicted"/>
<name>A0A9P6KRT3_9PLEO</name>
<dbReference type="AlphaFoldDB" id="A0A9P6KRT3"/>
<dbReference type="EMBL" id="WJXW01000005">
    <property type="protein sequence ID" value="KAF9735954.1"/>
    <property type="molecule type" value="Genomic_DNA"/>
</dbReference>
<reference evidence="2" key="1">
    <citation type="journal article" date="2020" name="Mol. Plant Microbe Interact.">
        <title>Genome Sequence of the Biocontrol Agent Coniothyrium minitans strain Conio (IMI 134523).</title>
        <authorList>
            <person name="Patel D."/>
            <person name="Shittu T.A."/>
            <person name="Baroncelli R."/>
            <person name="Muthumeenakshi S."/>
            <person name="Osborne T.H."/>
            <person name="Janganan T.K."/>
            <person name="Sreenivasaprasad S."/>
        </authorList>
    </citation>
    <scope>NUCLEOTIDE SEQUENCE</scope>
    <source>
        <strain evidence="2">Conio</strain>
    </source>
</reference>
<feature type="region of interest" description="Disordered" evidence="1">
    <location>
        <begin position="146"/>
        <end position="177"/>
    </location>
</feature>
<evidence type="ECO:0000313" key="3">
    <source>
        <dbReference type="Proteomes" id="UP000756921"/>
    </source>
</evidence>
<gene>
    <name evidence="2" type="ORF">PMIN01_05869</name>
</gene>
<evidence type="ECO:0000313" key="2">
    <source>
        <dbReference type="EMBL" id="KAF9735954.1"/>
    </source>
</evidence>
<dbReference type="Proteomes" id="UP000756921">
    <property type="component" value="Unassembled WGS sequence"/>
</dbReference>
<keyword evidence="3" id="KW-1185">Reference proteome</keyword>
<sequence length="177" mass="18581">MEFNGVPLEASTCTAAAGRDAGAGPACCSLWPPLRQDGSSHLVIVLDLRPKLYGTVRAALPPLLLLLLLAHPGSRGNVAAARCPLTPRAPRTVLAPSSRESALTGVSSLSLLRLAFNRSHIANLPAYVSASTLPWPPVAFISPPPPPLPPPPSTSTLHRPWRFSSPSPEALPSTAHY</sequence>
<comment type="caution">
    <text evidence="2">The sequence shown here is derived from an EMBL/GenBank/DDBJ whole genome shotgun (WGS) entry which is preliminary data.</text>
</comment>